<dbReference type="STRING" id="31246.A0A183P5W2"/>
<evidence type="ECO:0000313" key="2">
    <source>
        <dbReference type="Proteomes" id="UP000269396"/>
    </source>
</evidence>
<gene>
    <name evidence="1" type="ORF">SMTD_LOCUS9748</name>
</gene>
<accession>A0A183P5W2</accession>
<organism evidence="1 2">
    <name type="scientific">Schistosoma mattheei</name>
    <dbReference type="NCBI Taxonomy" id="31246"/>
    <lineage>
        <taxon>Eukaryota</taxon>
        <taxon>Metazoa</taxon>
        <taxon>Spiralia</taxon>
        <taxon>Lophotrochozoa</taxon>
        <taxon>Platyhelminthes</taxon>
        <taxon>Trematoda</taxon>
        <taxon>Digenea</taxon>
        <taxon>Strigeidida</taxon>
        <taxon>Schistosomatoidea</taxon>
        <taxon>Schistosomatidae</taxon>
        <taxon>Schistosoma</taxon>
    </lineage>
</organism>
<dbReference type="EMBL" id="UZAL01029958">
    <property type="protein sequence ID" value="VDP51311.1"/>
    <property type="molecule type" value="Genomic_DNA"/>
</dbReference>
<reference evidence="1 2" key="1">
    <citation type="submission" date="2018-11" db="EMBL/GenBank/DDBJ databases">
        <authorList>
            <consortium name="Pathogen Informatics"/>
        </authorList>
    </citation>
    <scope>NUCLEOTIDE SEQUENCE [LARGE SCALE GENOMIC DNA]</scope>
    <source>
        <strain>Denwood</strain>
        <strain evidence="2">Zambia</strain>
    </source>
</reference>
<protein>
    <submittedName>
        <fullName evidence="1">Uncharacterized protein</fullName>
    </submittedName>
</protein>
<sequence length="57" mass="6568">MSRSFYNVVTQFLIALAVGSLAGDAFLHLIPHVSVFNIITKKFQQLYLIRRLRILSF</sequence>
<proteinExistence type="predicted"/>
<evidence type="ECO:0000313" key="1">
    <source>
        <dbReference type="EMBL" id="VDP51311.1"/>
    </source>
</evidence>
<name>A0A183P5W2_9TREM</name>
<dbReference type="Proteomes" id="UP000269396">
    <property type="component" value="Unassembled WGS sequence"/>
</dbReference>
<keyword evidence="2" id="KW-1185">Reference proteome</keyword>
<dbReference type="AlphaFoldDB" id="A0A183P5W2"/>